<feature type="domain" description="Transposase IS116/IS110/IS902 C-terminal" evidence="3">
    <location>
        <begin position="201"/>
        <end position="284"/>
    </location>
</feature>
<keyword evidence="1" id="KW-0175">Coiled coil</keyword>
<dbReference type="AlphaFoldDB" id="Q6U5I5"/>
<dbReference type="PANTHER" id="PTHR33055">
    <property type="entry name" value="TRANSPOSASE FOR INSERTION SEQUENCE ELEMENT IS1111A"/>
    <property type="match status" value="1"/>
</dbReference>
<name>Q6U5I5_KLEPN</name>
<geneLocation type="plasmid" evidence="4">
    <name>pLVPK</name>
</geneLocation>
<dbReference type="NCBIfam" id="NF033542">
    <property type="entry name" value="transpos_IS110"/>
    <property type="match status" value="1"/>
</dbReference>
<evidence type="ECO:0000256" key="1">
    <source>
        <dbReference type="SAM" id="Coils"/>
    </source>
</evidence>
<keyword evidence="4" id="KW-0614">Plasmid</keyword>
<feature type="domain" description="Transposase IS110-like N-terminal" evidence="2">
    <location>
        <begin position="15"/>
        <end position="161"/>
    </location>
</feature>
<proteinExistence type="predicted"/>
<dbReference type="PANTHER" id="PTHR33055:SF13">
    <property type="entry name" value="TRANSPOSASE"/>
    <property type="match status" value="1"/>
</dbReference>
<dbReference type="InterPro" id="IPR003346">
    <property type="entry name" value="Transposase_20"/>
</dbReference>
<evidence type="ECO:0000259" key="3">
    <source>
        <dbReference type="Pfam" id="PF02371"/>
    </source>
</evidence>
<dbReference type="Pfam" id="PF02371">
    <property type="entry name" value="Transposase_20"/>
    <property type="match status" value="1"/>
</dbReference>
<protein>
    <submittedName>
        <fullName evidence="4">Transposase</fullName>
    </submittedName>
</protein>
<gene>
    <name evidence="4" type="ORF">LV031</name>
</gene>
<dbReference type="GO" id="GO:0003677">
    <property type="term" value="F:DNA binding"/>
    <property type="evidence" value="ECO:0007669"/>
    <property type="project" value="InterPro"/>
</dbReference>
<evidence type="ECO:0000259" key="2">
    <source>
        <dbReference type="Pfam" id="PF01548"/>
    </source>
</evidence>
<accession>Q6U5I5</accession>
<dbReference type="GO" id="GO:0006313">
    <property type="term" value="P:DNA transposition"/>
    <property type="evidence" value="ECO:0007669"/>
    <property type="project" value="InterPro"/>
</dbReference>
<dbReference type="InterPro" id="IPR002525">
    <property type="entry name" value="Transp_IS110-like_N"/>
</dbReference>
<evidence type="ECO:0000313" key="4">
    <source>
        <dbReference type="EMBL" id="AAR07887.1"/>
    </source>
</evidence>
<dbReference type="Pfam" id="PF01548">
    <property type="entry name" value="DEDD_Tnp_IS110"/>
    <property type="match status" value="1"/>
</dbReference>
<dbReference type="GO" id="GO:0004803">
    <property type="term" value="F:transposase activity"/>
    <property type="evidence" value="ECO:0007669"/>
    <property type="project" value="InterPro"/>
</dbReference>
<feature type="coiled-coil region" evidence="1">
    <location>
        <begin position="168"/>
        <end position="195"/>
    </location>
</feature>
<organism evidence="4">
    <name type="scientific">Klebsiella pneumoniae CG43</name>
    <dbReference type="NCBI Taxonomy" id="1244085"/>
    <lineage>
        <taxon>Bacteria</taxon>
        <taxon>Pseudomonadati</taxon>
        <taxon>Pseudomonadota</taxon>
        <taxon>Gammaproteobacteria</taxon>
        <taxon>Enterobacterales</taxon>
        <taxon>Enterobacteriaceae</taxon>
        <taxon>Klebsiella/Raoultella group</taxon>
        <taxon>Klebsiella</taxon>
        <taxon>Klebsiella pneumoniae complex</taxon>
    </lineage>
</organism>
<reference evidence="4" key="2">
    <citation type="journal article" date="2004" name="Gene">
        <title>Sequencing and analysis of the large virulence plasmid pLVPK of Klebsiella pneumoniae CG43.</title>
        <authorList>
            <person name="Chen Y.T."/>
            <person name="Chang H.Y."/>
            <person name="Lai Y.C."/>
            <person name="Pan C.C."/>
            <person name="Tsai S.F."/>
            <person name="Peng H.L."/>
        </authorList>
    </citation>
    <scope>NUCLEOTIDE SEQUENCE</scope>
    <source>
        <strain evidence="4">CG43</strain>
        <plasmid evidence="4">pLVPK</plasmid>
    </source>
</reference>
<dbReference type="EMBL" id="AY378100">
    <property type="protein sequence ID" value="AAR07887.1"/>
    <property type="molecule type" value="Genomic_DNA"/>
</dbReference>
<dbReference type="InterPro" id="IPR047650">
    <property type="entry name" value="Transpos_IS110"/>
</dbReference>
<reference evidence="4" key="1">
    <citation type="submission" date="2003-09" db="EMBL/GenBank/DDBJ databases">
        <authorList>
            <person name="Chen Y.-T."/>
            <person name="Peng H.-L."/>
        </authorList>
    </citation>
    <scope>NUCLEOTIDE SEQUENCE</scope>
    <source>
        <strain evidence="4">CG43</strain>
        <plasmid evidence="4">pLVPK</plasmid>
    </source>
</reference>
<sequence length="328" mass="36203">MQGGVKMSQPNPLCVGIDVSKATLDIAASSDVAQFTVSNDSDGFNAIITGLRRHSVALVLMEATGGLEVAVACSLQAEGFEVAVVNPRQARDFARAMGYLAKTDRIDARVLTQMAEVINRHPERKRFIRALPDAERQALAAMVVRRRQLIAMLVAERNRLHPFHPQNKKSINTIIKALEDELVRLEKEMDSHIRNHFKEIAERLSSIKGVGTMTVSAMLAEIPELGTLSRREISALIGVAPVNRDSGTMRGRRTIFGGRAGVRSALYMAALVATRFNPVIKTFYVRLLAAGKAKKVALVACMRKLLTILNAMLRKNEEWDESYHHVAP</sequence>